<evidence type="ECO:0000256" key="1">
    <source>
        <dbReference type="SAM" id="MobiDB-lite"/>
    </source>
</evidence>
<feature type="region of interest" description="Disordered" evidence="1">
    <location>
        <begin position="1"/>
        <end position="22"/>
    </location>
</feature>
<accession>A0AB39N2J0</accession>
<dbReference type="EMBL" id="CP163432">
    <property type="protein sequence ID" value="XDQ12232.1"/>
    <property type="molecule type" value="Genomic_DNA"/>
</dbReference>
<feature type="compositionally biased region" description="Acidic residues" evidence="1">
    <location>
        <begin position="1"/>
        <end position="16"/>
    </location>
</feature>
<dbReference type="RefSeq" id="WP_369272418.1">
    <property type="nucleotide sequence ID" value="NZ_CP163432.1"/>
</dbReference>
<organism evidence="2">
    <name type="scientific">Streptomyces sp. R11</name>
    <dbReference type="NCBI Taxonomy" id="3238625"/>
    <lineage>
        <taxon>Bacteria</taxon>
        <taxon>Bacillati</taxon>
        <taxon>Actinomycetota</taxon>
        <taxon>Actinomycetes</taxon>
        <taxon>Kitasatosporales</taxon>
        <taxon>Streptomycetaceae</taxon>
        <taxon>Streptomyces</taxon>
    </lineage>
</organism>
<reference evidence="2" key="1">
    <citation type="submission" date="2024-07" db="EMBL/GenBank/DDBJ databases">
        <authorList>
            <person name="Yu S.T."/>
        </authorList>
    </citation>
    <scope>NUCLEOTIDE SEQUENCE</scope>
    <source>
        <strain evidence="2">R11</strain>
    </source>
</reference>
<dbReference type="AlphaFoldDB" id="A0AB39N2J0"/>
<sequence>MDENENENENQTEQEQPEAAGSFEELISGIENQMNAERLHKQGAYAVTAARIAGTVLTEAMASGVPHDLAKEMAGDTWNTVMGLAPIEYVDSEG</sequence>
<proteinExistence type="predicted"/>
<evidence type="ECO:0000313" key="2">
    <source>
        <dbReference type="EMBL" id="XDQ12232.1"/>
    </source>
</evidence>
<gene>
    <name evidence="2" type="ORF">AB5J55_22650</name>
</gene>
<protein>
    <submittedName>
        <fullName evidence="2">Uncharacterized protein</fullName>
    </submittedName>
</protein>
<name>A0AB39N2J0_9ACTN</name>